<proteinExistence type="predicted"/>
<dbReference type="RefSeq" id="WP_190439164.1">
    <property type="nucleotide sequence ID" value="NZ_JAMPKM010000003.1"/>
</dbReference>
<name>A0ABV0J559_9CYAN</name>
<accession>A0ABV0J559</accession>
<evidence type="ECO:0008006" key="4">
    <source>
        <dbReference type="Google" id="ProtNLM"/>
    </source>
</evidence>
<dbReference type="EMBL" id="JAMPKM010000003">
    <property type="protein sequence ID" value="MEP0816907.1"/>
    <property type="molecule type" value="Genomic_DNA"/>
</dbReference>
<reference evidence="2 3" key="1">
    <citation type="submission" date="2022-04" db="EMBL/GenBank/DDBJ databases">
        <title>Positive selection, recombination, and allopatry shape intraspecific diversity of widespread and dominant cyanobacteria.</title>
        <authorList>
            <person name="Wei J."/>
            <person name="Shu W."/>
            <person name="Hu C."/>
        </authorList>
    </citation>
    <scope>NUCLEOTIDE SEQUENCE [LARGE SCALE GENOMIC DNA]</scope>
    <source>
        <strain evidence="2 3">GB2-A4</strain>
    </source>
</reference>
<protein>
    <recommendedName>
        <fullName evidence="4">Outer membrane protein beta-barrel domain-containing protein</fullName>
    </recommendedName>
</protein>
<sequence>MTFFRRVSSLLSLSALLVICGTLSAQAETTTSLEATLATPSAQPEVATQPDTADTTVTATQVSESANTYSFSATAPTLFANHTESTSSAAAQVEAAAPLAATEALPEASAEMSTEMSPEMSVETAKTAPVPGTTVTSAQVLNEQPAIAPTTDEAAVPTAEAEAPKIAQSVEPGRGTRSGSSYVGVGLNVGITGDTALGDTNFTVLSKIGLTRTISVRPSVMIGDDADILIPVTLDFPSYTADEIGISAAPYVGAGVAITTGDSDVVRLLLTGGVDVPLTPQFTATAAVNAAVFDDTDIGLLLGVGYNFTSR</sequence>
<keyword evidence="3" id="KW-1185">Reference proteome</keyword>
<evidence type="ECO:0000313" key="2">
    <source>
        <dbReference type="EMBL" id="MEP0816907.1"/>
    </source>
</evidence>
<organism evidence="2 3">
    <name type="scientific">Trichocoleus desertorum GB2-A4</name>
    <dbReference type="NCBI Taxonomy" id="2933944"/>
    <lineage>
        <taxon>Bacteria</taxon>
        <taxon>Bacillati</taxon>
        <taxon>Cyanobacteriota</taxon>
        <taxon>Cyanophyceae</taxon>
        <taxon>Leptolyngbyales</taxon>
        <taxon>Trichocoleusaceae</taxon>
        <taxon>Trichocoleus</taxon>
    </lineage>
</organism>
<feature type="signal peptide" evidence="1">
    <location>
        <begin position="1"/>
        <end position="27"/>
    </location>
</feature>
<feature type="chain" id="PRO_5047103835" description="Outer membrane protein beta-barrel domain-containing protein" evidence="1">
    <location>
        <begin position="28"/>
        <end position="311"/>
    </location>
</feature>
<keyword evidence="1" id="KW-0732">Signal</keyword>
<dbReference type="InterPro" id="IPR011250">
    <property type="entry name" value="OMP/PagP_B-barrel"/>
</dbReference>
<evidence type="ECO:0000256" key="1">
    <source>
        <dbReference type="SAM" id="SignalP"/>
    </source>
</evidence>
<gene>
    <name evidence="2" type="ORF">NC998_07335</name>
</gene>
<comment type="caution">
    <text evidence="2">The sequence shown here is derived from an EMBL/GenBank/DDBJ whole genome shotgun (WGS) entry which is preliminary data.</text>
</comment>
<evidence type="ECO:0000313" key="3">
    <source>
        <dbReference type="Proteomes" id="UP001464891"/>
    </source>
</evidence>
<dbReference type="SUPFAM" id="SSF56925">
    <property type="entry name" value="OMPA-like"/>
    <property type="match status" value="1"/>
</dbReference>
<dbReference type="Proteomes" id="UP001464891">
    <property type="component" value="Unassembled WGS sequence"/>
</dbReference>